<dbReference type="InterPro" id="IPR007219">
    <property type="entry name" value="XnlR_reg_dom"/>
</dbReference>
<proteinExistence type="predicted"/>
<evidence type="ECO:0000313" key="9">
    <source>
        <dbReference type="EMBL" id="RWA03863.1"/>
    </source>
</evidence>
<keyword evidence="10" id="KW-1185">Reference proteome</keyword>
<evidence type="ECO:0000256" key="6">
    <source>
        <dbReference type="ARBA" id="ARBA00023242"/>
    </source>
</evidence>
<accession>A0A439CNY8</accession>
<feature type="compositionally biased region" description="Polar residues" evidence="7">
    <location>
        <begin position="527"/>
        <end position="537"/>
    </location>
</feature>
<organism evidence="9 10">
    <name type="scientific">Xylaria grammica</name>
    <dbReference type="NCBI Taxonomy" id="363999"/>
    <lineage>
        <taxon>Eukaryota</taxon>
        <taxon>Fungi</taxon>
        <taxon>Dikarya</taxon>
        <taxon>Ascomycota</taxon>
        <taxon>Pezizomycotina</taxon>
        <taxon>Sordariomycetes</taxon>
        <taxon>Xylariomycetidae</taxon>
        <taxon>Xylariales</taxon>
        <taxon>Xylariaceae</taxon>
        <taxon>Xylaria</taxon>
    </lineage>
</organism>
<keyword evidence="6" id="KW-0539">Nucleus</keyword>
<evidence type="ECO:0000256" key="4">
    <source>
        <dbReference type="ARBA" id="ARBA00023125"/>
    </source>
</evidence>
<feature type="compositionally biased region" description="Low complexity" evidence="7">
    <location>
        <begin position="538"/>
        <end position="549"/>
    </location>
</feature>
<feature type="region of interest" description="Disordered" evidence="7">
    <location>
        <begin position="516"/>
        <end position="551"/>
    </location>
</feature>
<feature type="domain" description="Xylanolytic transcriptional activator regulatory" evidence="8">
    <location>
        <begin position="86"/>
        <end position="264"/>
    </location>
</feature>
<evidence type="ECO:0000256" key="3">
    <source>
        <dbReference type="ARBA" id="ARBA00023015"/>
    </source>
</evidence>
<keyword evidence="3" id="KW-0805">Transcription regulation</keyword>
<evidence type="ECO:0000256" key="5">
    <source>
        <dbReference type="ARBA" id="ARBA00023163"/>
    </source>
</evidence>
<dbReference type="EMBL" id="RYZI01000685">
    <property type="protein sequence ID" value="RWA03863.1"/>
    <property type="molecule type" value="Genomic_DNA"/>
</dbReference>
<dbReference type="PANTHER" id="PTHR31944:SF129">
    <property type="entry name" value="ASPYRIDONES CLUSTER REGULATOR APDR-RELATED"/>
    <property type="match status" value="1"/>
</dbReference>
<dbReference type="GO" id="GO:0001228">
    <property type="term" value="F:DNA-binding transcription activator activity, RNA polymerase II-specific"/>
    <property type="evidence" value="ECO:0007669"/>
    <property type="project" value="TreeGrafter"/>
</dbReference>
<name>A0A439CNY8_9PEZI</name>
<dbReference type="AlphaFoldDB" id="A0A439CNY8"/>
<evidence type="ECO:0000256" key="2">
    <source>
        <dbReference type="ARBA" id="ARBA00022833"/>
    </source>
</evidence>
<evidence type="ECO:0000256" key="1">
    <source>
        <dbReference type="ARBA" id="ARBA00022723"/>
    </source>
</evidence>
<evidence type="ECO:0000256" key="7">
    <source>
        <dbReference type="SAM" id="MobiDB-lite"/>
    </source>
</evidence>
<evidence type="ECO:0000313" key="10">
    <source>
        <dbReference type="Proteomes" id="UP000286045"/>
    </source>
</evidence>
<dbReference type="InterPro" id="IPR051430">
    <property type="entry name" value="Fungal_TF_Env_Response"/>
</dbReference>
<dbReference type="CDD" id="cd12148">
    <property type="entry name" value="fungal_TF_MHR"/>
    <property type="match status" value="1"/>
</dbReference>
<dbReference type="GO" id="GO:0000978">
    <property type="term" value="F:RNA polymerase II cis-regulatory region sequence-specific DNA binding"/>
    <property type="evidence" value="ECO:0007669"/>
    <property type="project" value="TreeGrafter"/>
</dbReference>
<dbReference type="GO" id="GO:0006351">
    <property type="term" value="P:DNA-templated transcription"/>
    <property type="evidence" value="ECO:0007669"/>
    <property type="project" value="InterPro"/>
</dbReference>
<keyword evidence="1" id="KW-0479">Metal-binding</keyword>
<dbReference type="Proteomes" id="UP000286045">
    <property type="component" value="Unassembled WGS sequence"/>
</dbReference>
<sequence length="592" mass="65778">MNSRLIERRDSFTARGTFLRGRFYGPSHWISFYQHLPHAESDYALYQDHESLVGSPSTVGSLSRTNSWKLTDMIPSREVSNQLVLAYFRTFESVLRVLHVPSFIRGCQQYWKAPQDAREEFLLQLGLVMAIGATFSPQVTVGDQCIALWIDSAQDWLRDTLTEANINNSDTTSSSGREMVQIFCLLVEARQTRNTAKKRPGLISADSLVRAAEHVGLHIDPSKLPGLSFFEQETRRRLWATVQELALQAAVDEGRPSLPLRIDDNGPAPLNLADEQFDTHTTITPLARDDFTHTSIQIALHKSFPIRLAIASAINDVSNDVCPYEQALEMSSRIMAESREVFAQIQGRDSAFAVRLCELLLHRFLLTLHAPFALHAHADPTRYYSRKVATEVATSILRHCSHVDTDDFARLLRQGSEMFAHVPVLAASILCYDLADAEPFSSTLVQVALPVARTSLQKLVEAYLHVLSLRILGGSEEVRPYVLLSAQLARIAAAQAGQTIDNRLVITRTMQLCQRMQRGQSAEPPTKGQQVESALTHSSNGDSAGSGDSFALMTQSLSSDPTFDIGAEHLDNGVSNSLSEQDSWMIGFLQNE</sequence>
<protein>
    <recommendedName>
        <fullName evidence="8">Xylanolytic transcriptional activator regulatory domain-containing protein</fullName>
    </recommendedName>
</protein>
<reference evidence="9 10" key="1">
    <citation type="submission" date="2018-12" db="EMBL/GenBank/DDBJ databases">
        <title>Draft genome sequence of Xylaria grammica IHI A82.</title>
        <authorList>
            <person name="Buettner E."/>
            <person name="Kellner H."/>
        </authorList>
    </citation>
    <scope>NUCLEOTIDE SEQUENCE [LARGE SCALE GENOMIC DNA]</scope>
    <source>
        <strain evidence="9 10">IHI A82</strain>
    </source>
</reference>
<keyword evidence="2" id="KW-0862">Zinc</keyword>
<dbReference type="GO" id="GO:0005634">
    <property type="term" value="C:nucleus"/>
    <property type="evidence" value="ECO:0007669"/>
    <property type="project" value="TreeGrafter"/>
</dbReference>
<dbReference type="Pfam" id="PF04082">
    <property type="entry name" value="Fungal_trans"/>
    <property type="match status" value="1"/>
</dbReference>
<keyword evidence="5" id="KW-0804">Transcription</keyword>
<keyword evidence="4" id="KW-0238">DNA-binding</keyword>
<gene>
    <name evidence="9" type="ORF">EKO27_g11242</name>
</gene>
<dbReference type="PANTHER" id="PTHR31944">
    <property type="entry name" value="HEME-RESPONSIVE ZINC FINGER TRANSCRIPTION FACTOR HAP1"/>
    <property type="match status" value="1"/>
</dbReference>
<evidence type="ECO:0000259" key="8">
    <source>
        <dbReference type="Pfam" id="PF04082"/>
    </source>
</evidence>
<comment type="caution">
    <text evidence="9">The sequence shown here is derived from an EMBL/GenBank/DDBJ whole genome shotgun (WGS) entry which is preliminary data.</text>
</comment>
<dbReference type="GO" id="GO:0008270">
    <property type="term" value="F:zinc ion binding"/>
    <property type="evidence" value="ECO:0007669"/>
    <property type="project" value="InterPro"/>
</dbReference>